<dbReference type="RefSeq" id="WP_120170742.1">
    <property type="nucleotide sequence ID" value="NZ_MCIB01000040.1"/>
</dbReference>
<keyword evidence="8" id="KW-1185">Reference proteome</keyword>
<dbReference type="AlphaFoldDB" id="A0A419SU93"/>
<proteinExistence type="inferred from homology"/>
<dbReference type="OrthoDB" id="9801525at2"/>
<dbReference type="GO" id="GO:0004748">
    <property type="term" value="F:ribonucleoside-diphosphate reductase activity, thioredoxin disulfide as acceptor"/>
    <property type="evidence" value="ECO:0007669"/>
    <property type="project" value="UniProtKB-EC"/>
</dbReference>
<dbReference type="EMBL" id="MCIB01000040">
    <property type="protein sequence ID" value="RKD28775.1"/>
    <property type="molecule type" value="Genomic_DNA"/>
</dbReference>
<protein>
    <recommendedName>
        <fullName evidence="2">ribonucleoside-diphosphate reductase</fullName>
        <ecNumber evidence="2">1.17.4.1</ecNumber>
    </recommendedName>
</protein>
<evidence type="ECO:0000256" key="1">
    <source>
        <dbReference type="ARBA" id="ARBA00007405"/>
    </source>
</evidence>
<comment type="catalytic activity">
    <reaction evidence="5">
        <text>a 2'-deoxyribonucleoside 5'-diphosphate + [thioredoxin]-disulfide + H2O = a ribonucleoside 5'-diphosphate + [thioredoxin]-dithiol</text>
        <dbReference type="Rhea" id="RHEA:23252"/>
        <dbReference type="Rhea" id="RHEA-COMP:10698"/>
        <dbReference type="Rhea" id="RHEA-COMP:10700"/>
        <dbReference type="ChEBI" id="CHEBI:15377"/>
        <dbReference type="ChEBI" id="CHEBI:29950"/>
        <dbReference type="ChEBI" id="CHEBI:50058"/>
        <dbReference type="ChEBI" id="CHEBI:57930"/>
        <dbReference type="ChEBI" id="CHEBI:73316"/>
        <dbReference type="EC" id="1.17.4.1"/>
    </reaction>
</comment>
<keyword evidence="3" id="KW-0237">DNA synthesis</keyword>
<dbReference type="EC" id="1.17.4.1" evidence="2"/>
<evidence type="ECO:0000256" key="3">
    <source>
        <dbReference type="ARBA" id="ARBA00022634"/>
    </source>
</evidence>
<dbReference type="NCBIfam" id="TIGR03905">
    <property type="entry name" value="TIGR03905_4_Cys"/>
    <property type="match status" value="1"/>
</dbReference>
<name>A0A419SU93_9FIRM</name>
<organism evidence="7 8">
    <name type="scientific">Thermohalobacter berrensis</name>
    <dbReference type="NCBI Taxonomy" id="99594"/>
    <lineage>
        <taxon>Bacteria</taxon>
        <taxon>Bacillati</taxon>
        <taxon>Bacillota</taxon>
        <taxon>Tissierellia</taxon>
        <taxon>Tissierellales</taxon>
        <taxon>Thermohalobacteraceae</taxon>
        <taxon>Thermohalobacter</taxon>
    </lineage>
</organism>
<comment type="caution">
    <text evidence="7">The sequence shown here is derived from an EMBL/GenBank/DDBJ whole genome shotgun (WGS) entry which is preliminary data.</text>
</comment>
<evidence type="ECO:0000256" key="2">
    <source>
        <dbReference type="ARBA" id="ARBA00012274"/>
    </source>
</evidence>
<gene>
    <name evidence="7" type="ORF">BET03_06975</name>
</gene>
<dbReference type="GO" id="GO:0000166">
    <property type="term" value="F:nucleotide binding"/>
    <property type="evidence" value="ECO:0007669"/>
    <property type="project" value="UniProtKB-KW"/>
</dbReference>
<dbReference type="GO" id="GO:0071897">
    <property type="term" value="P:DNA biosynthetic process"/>
    <property type="evidence" value="ECO:0007669"/>
    <property type="project" value="UniProtKB-KW"/>
</dbReference>
<feature type="domain" description="TSCPD" evidence="6">
    <location>
        <begin position="4"/>
        <end position="78"/>
    </location>
</feature>
<evidence type="ECO:0000259" key="6">
    <source>
        <dbReference type="Pfam" id="PF12637"/>
    </source>
</evidence>
<evidence type="ECO:0000256" key="5">
    <source>
        <dbReference type="ARBA" id="ARBA00047754"/>
    </source>
</evidence>
<comment type="similarity">
    <text evidence="1">Belongs to the ribonucleoside diphosphate reductase class-2 family.</text>
</comment>
<evidence type="ECO:0000313" key="8">
    <source>
        <dbReference type="Proteomes" id="UP000284177"/>
    </source>
</evidence>
<dbReference type="Proteomes" id="UP000284177">
    <property type="component" value="Unassembled WGS sequence"/>
</dbReference>
<keyword evidence="4" id="KW-0547">Nucleotide-binding</keyword>
<reference evidence="7 8" key="1">
    <citation type="submission" date="2016-08" db="EMBL/GenBank/DDBJ databases">
        <title>Novel Firmicutes and Novel Genomes.</title>
        <authorList>
            <person name="Poppleton D.I."/>
            <person name="Gribaldo S."/>
        </authorList>
    </citation>
    <scope>NUCLEOTIDE SEQUENCE [LARGE SCALE GENOMIC DNA]</scope>
    <source>
        <strain evidence="7 8">CTT3</strain>
    </source>
</reference>
<dbReference type="InterPro" id="IPR023806">
    <property type="entry name" value="CHP03905"/>
</dbReference>
<evidence type="ECO:0000313" key="7">
    <source>
        <dbReference type="EMBL" id="RKD28775.1"/>
    </source>
</evidence>
<accession>A0A419SU93</accession>
<sequence length="82" mass="8949">METYIPEGVCAKKITYKIKDGIVENVTFHSGCPGSLQGVSKLVEGKPVQEVAKTLKGIRCGFKSTSCPDQLSKVLEKYIKSK</sequence>
<dbReference type="InterPro" id="IPR024434">
    <property type="entry name" value="TSCPD_dom"/>
</dbReference>
<dbReference type="Pfam" id="PF12637">
    <property type="entry name" value="TSCPD"/>
    <property type="match status" value="1"/>
</dbReference>
<evidence type="ECO:0000256" key="4">
    <source>
        <dbReference type="ARBA" id="ARBA00022741"/>
    </source>
</evidence>